<evidence type="ECO:0000313" key="1">
    <source>
        <dbReference type="EMBL" id="MBF9195383.1"/>
    </source>
</evidence>
<dbReference type="Proteomes" id="UP000611708">
    <property type="component" value="Unassembled WGS sequence"/>
</dbReference>
<comment type="caution">
    <text evidence="1">The sequence shown here is derived from an EMBL/GenBank/DDBJ whole genome shotgun (WGS) entry which is preliminary data.</text>
</comment>
<gene>
    <name evidence="1" type="ORF">I2H36_05010</name>
</gene>
<reference evidence="1 2" key="1">
    <citation type="submission" date="2020-11" db="EMBL/GenBank/DDBJ databases">
        <authorList>
            <person name="Kim M.K."/>
        </authorList>
    </citation>
    <scope>NUCLEOTIDE SEQUENCE [LARGE SCALE GENOMIC DNA]</scope>
    <source>
        <strain evidence="1 2">BT290</strain>
    </source>
</reference>
<organism evidence="1 2">
    <name type="scientific">Microvirga terrestris</name>
    <dbReference type="NCBI Taxonomy" id="2791024"/>
    <lineage>
        <taxon>Bacteria</taxon>
        <taxon>Pseudomonadati</taxon>
        <taxon>Pseudomonadota</taxon>
        <taxon>Alphaproteobacteria</taxon>
        <taxon>Hyphomicrobiales</taxon>
        <taxon>Methylobacteriaceae</taxon>
        <taxon>Microvirga</taxon>
    </lineage>
</organism>
<proteinExistence type="predicted"/>
<sequence>MSLRPYPRGFVLSHRAIHPPEQFVSGPLLDNFFIDPACSVDAASEGDHAVIVLGTCVDTGPETANATWLDRLLRRNRPNHESKTEQTPARHLLSALCQGEETFFVALDGYCGRHAILFRTKTGIRILTDATGMRTVFYAADGGVVASHARLVEEMLGGKPEKERLPFGYGFPGNRTPYSRTRLLTPNTLYDFAACKVERFWPRGPVKTRTASEAAHAVTVYGATALKNIALSHRIALSITAGLDSRTTLALTVHTGIPFEGYTYDRGPKTGIDCAVARELSKIAGFQHHVVKADKSSIPDSQALSTTTYYNHHFEVIAPMREHFAGTDTLTVTANLLEIGRFFYKGGKYDLIGSVETMDSMYELYLSALSPLARERVEEYGVERYKTVATEYFADFLETSRFNQARGILNPKDQFYWEHRMSAWHAMILLERDFYADCFIPFNSRRVFETLLGVPERERKSAKAFKLLIKACAPQLLEIPINPKEWPLAKSAS</sequence>
<protein>
    <recommendedName>
        <fullName evidence="3">Glutamine amidotransferase type-2 domain-containing protein</fullName>
    </recommendedName>
</protein>
<dbReference type="RefSeq" id="WP_196262774.1">
    <property type="nucleotide sequence ID" value="NZ_JADQDN010000002.1"/>
</dbReference>
<evidence type="ECO:0000313" key="2">
    <source>
        <dbReference type="Proteomes" id="UP000611708"/>
    </source>
</evidence>
<dbReference type="SUPFAM" id="SSF52402">
    <property type="entry name" value="Adenine nucleotide alpha hydrolases-like"/>
    <property type="match status" value="1"/>
</dbReference>
<name>A0ABS0HPH6_9HYPH</name>
<keyword evidence="2" id="KW-1185">Reference proteome</keyword>
<dbReference type="EMBL" id="JADQDN010000002">
    <property type="protein sequence ID" value="MBF9195383.1"/>
    <property type="molecule type" value="Genomic_DNA"/>
</dbReference>
<accession>A0ABS0HPH6</accession>
<evidence type="ECO:0008006" key="3">
    <source>
        <dbReference type="Google" id="ProtNLM"/>
    </source>
</evidence>